<dbReference type="EMBL" id="KQ947426">
    <property type="protein sequence ID" value="KUJ11409.1"/>
    <property type="molecule type" value="Genomic_DNA"/>
</dbReference>
<evidence type="ECO:0000313" key="12">
    <source>
        <dbReference type="Proteomes" id="UP000070700"/>
    </source>
</evidence>
<evidence type="ECO:0000259" key="9">
    <source>
        <dbReference type="Pfam" id="PF00082"/>
    </source>
</evidence>
<dbReference type="InParanoid" id="A0A194WUR0"/>
<organism evidence="11 12">
    <name type="scientific">Mollisia scopiformis</name>
    <name type="common">Conifer needle endophyte fungus</name>
    <name type="synonym">Phialocephala scopiformis</name>
    <dbReference type="NCBI Taxonomy" id="149040"/>
    <lineage>
        <taxon>Eukaryota</taxon>
        <taxon>Fungi</taxon>
        <taxon>Dikarya</taxon>
        <taxon>Ascomycota</taxon>
        <taxon>Pezizomycotina</taxon>
        <taxon>Leotiomycetes</taxon>
        <taxon>Helotiales</taxon>
        <taxon>Mollisiaceae</taxon>
        <taxon>Mollisia</taxon>
    </lineage>
</organism>
<feature type="active site" description="Charge relay system" evidence="6 7">
    <location>
        <position position="135"/>
    </location>
</feature>
<evidence type="ECO:0000256" key="8">
    <source>
        <dbReference type="SAM" id="SignalP"/>
    </source>
</evidence>
<feature type="active site" description="Charge relay system" evidence="6 7">
    <location>
        <position position="183"/>
    </location>
</feature>
<dbReference type="GO" id="GO:0004252">
    <property type="term" value="F:serine-type endopeptidase activity"/>
    <property type="evidence" value="ECO:0007669"/>
    <property type="project" value="UniProtKB-UniRule"/>
</dbReference>
<keyword evidence="12" id="KW-1185">Reference proteome</keyword>
<dbReference type="Proteomes" id="UP000070700">
    <property type="component" value="Unassembled WGS sequence"/>
</dbReference>
<gene>
    <name evidence="11" type="ORF">LY89DRAFT_653994</name>
</gene>
<keyword evidence="4 7" id="KW-0378">Hydrolase</keyword>
<dbReference type="PRINTS" id="PR00723">
    <property type="entry name" value="SUBTILISIN"/>
</dbReference>
<dbReference type="Pfam" id="PF00082">
    <property type="entry name" value="Peptidase_S8"/>
    <property type="match status" value="1"/>
</dbReference>
<dbReference type="InterPro" id="IPR051048">
    <property type="entry name" value="Peptidase_S8/S53_subtilisin"/>
</dbReference>
<dbReference type="SUPFAM" id="SSF52743">
    <property type="entry name" value="Subtilisin-like"/>
    <property type="match status" value="1"/>
</dbReference>
<dbReference type="RefSeq" id="XP_018065764.1">
    <property type="nucleotide sequence ID" value="XM_018212276.1"/>
</dbReference>
<dbReference type="GO" id="GO:0006508">
    <property type="term" value="P:proteolysis"/>
    <property type="evidence" value="ECO:0007669"/>
    <property type="project" value="UniProtKB-KW"/>
</dbReference>
<keyword evidence="5 7" id="KW-0720">Serine protease</keyword>
<dbReference type="GeneID" id="28822002"/>
<protein>
    <submittedName>
        <fullName evidence="11">Subtilisin-like protein</fullName>
    </submittedName>
</protein>
<sequence>MLSLCTLLALATTTSALFNAFILQLSEDHEFHKQASHLSYSVRHEYRNPDVFFGLSIRGNITKAQLQEIPGVISVSSVYNVTLPAQNLHASTLSYNPELSVPRNGVLSSSLEMSSVDKLHQLGIKGKGIKIGVIDTGIDYRHPALGSGFGPGHKVAGGYSFVLDNGTLDSSPDPLATCYGGGHGTHVSGIIGMEPSTFDITGVAPESSIFMYRVFDCSGHAGSDTIMAAMIKAYEDGVDVVSMSLGIGPASFGDAVDPLATVTRMLTDHGIAVIVAQANDANGSSSTPELYTEEWPSTEPTAISVGAISNTHFPLVYSATDNFGTIKYASVYPLDFPNGADVYIIDQGCDPNAWSDALAAIGNVNETIVAFKATDGCPATSAGPANVPHIMALNSDTSNPYLSEYDTPSQGFFGTTQFINLNSLDGDTLQKNFAAVGGYSKYKLFFHDKDFTSVPQRSGGMVDYYSSFGPTWHQYDLKPQISAPGGHVLSTWPLGPLGGYAILSGTSMATPYLAGCYALVKSQFPAASISEIQARLQVNSIPVPWIFNKSMLSATVQQGAGLVNAYDAIFAETTIAPSQLKITDQNKTTYGLANITIENTSSKPKIYSFSHEGAGYMDYYMSHDEKNQVPLFGTAHFPSPTTIPPRSSATIQFSITPPQGVVPSALPVFGGFIKISDSNGQSFSVPYVGPPYSLFNTPYIFIQNTSDGILPEVYAYNADQSEVTYDLSLLDINATNGYGASIPTLQWTRAFRVDVLPANTNITANYYGFDAAIKLEYMPSKLSPNEKIFGFPSFGTAINSTGYVWPGGNSAFGSDDTVTRSNGSRYSVGNGDYRWFASVLRAGGSDSVQSDHDTWLGPVMRFNGQDI</sequence>
<feature type="domain" description="C5a peptidase/Subtilisin-like protease SBT2-like Fn3-like" evidence="10">
    <location>
        <begin position="592"/>
        <end position="688"/>
    </location>
</feature>
<dbReference type="PANTHER" id="PTHR43399:SF4">
    <property type="entry name" value="CELL WALL-ASSOCIATED PROTEASE"/>
    <property type="match status" value="1"/>
</dbReference>
<dbReference type="PROSITE" id="PS00136">
    <property type="entry name" value="SUBTILASE_ASP"/>
    <property type="match status" value="1"/>
</dbReference>
<evidence type="ECO:0000256" key="7">
    <source>
        <dbReference type="PROSITE-ProRule" id="PRU01240"/>
    </source>
</evidence>
<reference evidence="11 12" key="1">
    <citation type="submission" date="2015-10" db="EMBL/GenBank/DDBJ databases">
        <title>Full genome of DAOMC 229536 Phialocephala scopiformis, a fungal endophyte of spruce producing the potent anti-insectan compound rugulosin.</title>
        <authorList>
            <consortium name="DOE Joint Genome Institute"/>
            <person name="Walker A.K."/>
            <person name="Frasz S.L."/>
            <person name="Seifert K.A."/>
            <person name="Miller J.D."/>
            <person name="Mondo S.J."/>
            <person name="Labutti K."/>
            <person name="Lipzen A."/>
            <person name="Dockter R."/>
            <person name="Kennedy M."/>
            <person name="Grigoriev I.V."/>
            <person name="Spatafora J.W."/>
        </authorList>
    </citation>
    <scope>NUCLEOTIDE SEQUENCE [LARGE SCALE GENOMIC DNA]</scope>
    <source>
        <strain evidence="11 12">CBS 120377</strain>
    </source>
</reference>
<evidence type="ECO:0000256" key="4">
    <source>
        <dbReference type="ARBA" id="ARBA00022801"/>
    </source>
</evidence>
<dbReference type="OrthoDB" id="10256524at2759"/>
<dbReference type="PANTHER" id="PTHR43399">
    <property type="entry name" value="SUBTILISIN-RELATED"/>
    <property type="match status" value="1"/>
</dbReference>
<feature type="active site" description="Charge relay system" evidence="6 7">
    <location>
        <position position="507"/>
    </location>
</feature>
<dbReference type="Gene3D" id="3.40.50.200">
    <property type="entry name" value="Peptidase S8/S53 domain"/>
    <property type="match status" value="2"/>
</dbReference>
<comment type="similarity">
    <text evidence="1 7">Belongs to the peptidase S8 family.</text>
</comment>
<feature type="chain" id="PRO_5008267471" evidence="8">
    <location>
        <begin position="17"/>
        <end position="867"/>
    </location>
</feature>
<dbReference type="AlphaFoldDB" id="A0A194WUR0"/>
<dbReference type="PROSITE" id="PS00137">
    <property type="entry name" value="SUBTILASE_HIS"/>
    <property type="match status" value="1"/>
</dbReference>
<evidence type="ECO:0000313" key="11">
    <source>
        <dbReference type="EMBL" id="KUJ11409.1"/>
    </source>
</evidence>
<dbReference type="InterPro" id="IPR023827">
    <property type="entry name" value="Peptidase_S8_Asp-AS"/>
</dbReference>
<proteinExistence type="inferred from homology"/>
<dbReference type="PROSITE" id="PS51892">
    <property type="entry name" value="SUBTILASE"/>
    <property type="match status" value="1"/>
</dbReference>
<dbReference type="InterPro" id="IPR036852">
    <property type="entry name" value="Peptidase_S8/S53_dom_sf"/>
</dbReference>
<dbReference type="InterPro" id="IPR000209">
    <property type="entry name" value="Peptidase_S8/S53_dom"/>
</dbReference>
<dbReference type="STRING" id="149040.A0A194WUR0"/>
<dbReference type="InterPro" id="IPR015500">
    <property type="entry name" value="Peptidase_S8_subtilisin-rel"/>
</dbReference>
<evidence type="ECO:0000256" key="5">
    <source>
        <dbReference type="ARBA" id="ARBA00022825"/>
    </source>
</evidence>
<accession>A0A194WUR0</accession>
<dbReference type="InterPro" id="IPR022398">
    <property type="entry name" value="Peptidase_S8_His-AS"/>
</dbReference>
<evidence type="ECO:0000256" key="3">
    <source>
        <dbReference type="ARBA" id="ARBA00022729"/>
    </source>
</evidence>
<evidence type="ECO:0000256" key="2">
    <source>
        <dbReference type="ARBA" id="ARBA00022670"/>
    </source>
</evidence>
<dbReference type="Pfam" id="PF06280">
    <property type="entry name" value="fn3_5"/>
    <property type="match status" value="1"/>
</dbReference>
<evidence type="ECO:0000256" key="6">
    <source>
        <dbReference type="PIRSR" id="PIRSR615500-1"/>
    </source>
</evidence>
<evidence type="ECO:0000256" key="1">
    <source>
        <dbReference type="ARBA" id="ARBA00011073"/>
    </source>
</evidence>
<evidence type="ECO:0000259" key="10">
    <source>
        <dbReference type="Pfam" id="PF06280"/>
    </source>
</evidence>
<keyword evidence="3 8" id="KW-0732">Signal</keyword>
<dbReference type="KEGG" id="psco:LY89DRAFT_653994"/>
<feature type="signal peptide" evidence="8">
    <location>
        <begin position="1"/>
        <end position="16"/>
    </location>
</feature>
<dbReference type="GO" id="GO:0016020">
    <property type="term" value="C:membrane"/>
    <property type="evidence" value="ECO:0007669"/>
    <property type="project" value="InterPro"/>
</dbReference>
<dbReference type="InterPro" id="IPR010435">
    <property type="entry name" value="C5a/SBT2-like_Fn3"/>
</dbReference>
<keyword evidence="2 7" id="KW-0645">Protease</keyword>
<feature type="domain" description="Peptidase S8/S53" evidence="9">
    <location>
        <begin position="126"/>
        <end position="539"/>
    </location>
</feature>
<name>A0A194WUR0_MOLSC</name>